<feature type="repeat" description="WD" evidence="4">
    <location>
        <begin position="150"/>
        <end position="177"/>
    </location>
</feature>
<evidence type="ECO:0000256" key="1">
    <source>
        <dbReference type="ARBA" id="ARBA00022574"/>
    </source>
</evidence>
<evidence type="ECO:0000256" key="3">
    <source>
        <dbReference type="ARBA" id="ARBA00023054"/>
    </source>
</evidence>
<dbReference type="SMART" id="SM00320">
    <property type="entry name" value="WD40"/>
    <property type="match status" value="3"/>
</dbReference>
<dbReference type="PANTHER" id="PTHR15653">
    <property type="entry name" value="STRIATIN"/>
    <property type="match status" value="1"/>
</dbReference>
<dbReference type="AlphaFoldDB" id="A0AAD5LGH2"/>
<dbReference type="Gene3D" id="2.130.10.10">
    <property type="entry name" value="YVTN repeat-like/Quinoprotein amine dehydrogenase"/>
    <property type="match status" value="2"/>
</dbReference>
<dbReference type="PROSITE" id="PS00678">
    <property type="entry name" value="WD_REPEATS_1"/>
    <property type="match status" value="1"/>
</dbReference>
<reference evidence="8" key="1">
    <citation type="submission" date="2021-12" db="EMBL/GenBank/DDBJ databases">
        <title>Prjna785345.</title>
        <authorList>
            <person name="Rujirawat T."/>
            <person name="Krajaejun T."/>
        </authorList>
    </citation>
    <scope>NUCLEOTIDE SEQUENCE</scope>
    <source>
        <strain evidence="8">Pi057C3</strain>
    </source>
</reference>
<keyword evidence="3 5" id="KW-0175">Coiled coil</keyword>
<dbReference type="PROSITE" id="PS50294">
    <property type="entry name" value="WD_REPEATS_REGION"/>
    <property type="match status" value="1"/>
</dbReference>
<evidence type="ECO:0000256" key="2">
    <source>
        <dbReference type="ARBA" id="ARBA00022737"/>
    </source>
</evidence>
<evidence type="ECO:0000256" key="4">
    <source>
        <dbReference type="PROSITE-ProRule" id="PRU00221"/>
    </source>
</evidence>
<evidence type="ECO:0000259" key="7">
    <source>
        <dbReference type="Pfam" id="PF08232"/>
    </source>
</evidence>
<feature type="region of interest" description="Disordered" evidence="6">
    <location>
        <begin position="115"/>
        <end position="142"/>
    </location>
</feature>
<organism evidence="8 9">
    <name type="scientific">Pythium insidiosum</name>
    <name type="common">Pythiosis disease agent</name>
    <dbReference type="NCBI Taxonomy" id="114742"/>
    <lineage>
        <taxon>Eukaryota</taxon>
        <taxon>Sar</taxon>
        <taxon>Stramenopiles</taxon>
        <taxon>Oomycota</taxon>
        <taxon>Peronosporomycetes</taxon>
        <taxon>Pythiales</taxon>
        <taxon>Pythiaceae</taxon>
        <taxon>Pythium</taxon>
    </lineage>
</organism>
<feature type="coiled-coil region" evidence="5">
    <location>
        <begin position="15"/>
        <end position="56"/>
    </location>
</feature>
<dbReference type="SUPFAM" id="SSF50978">
    <property type="entry name" value="WD40 repeat-like"/>
    <property type="match status" value="1"/>
</dbReference>
<evidence type="ECO:0000313" key="9">
    <source>
        <dbReference type="Proteomes" id="UP001209570"/>
    </source>
</evidence>
<evidence type="ECO:0000256" key="6">
    <source>
        <dbReference type="SAM" id="MobiDB-lite"/>
    </source>
</evidence>
<keyword evidence="1 4" id="KW-0853">WD repeat</keyword>
<dbReference type="Proteomes" id="UP001209570">
    <property type="component" value="Unassembled WGS sequence"/>
</dbReference>
<accession>A0AAD5LGH2</accession>
<dbReference type="InterPro" id="IPR036322">
    <property type="entry name" value="WD40_repeat_dom_sf"/>
</dbReference>
<evidence type="ECO:0000256" key="5">
    <source>
        <dbReference type="SAM" id="Coils"/>
    </source>
</evidence>
<dbReference type="Gene3D" id="1.20.5.300">
    <property type="match status" value="1"/>
</dbReference>
<dbReference type="InterPro" id="IPR015943">
    <property type="entry name" value="WD40/YVTN_repeat-like_dom_sf"/>
</dbReference>
<gene>
    <name evidence="8" type="ORF">P43SY_002062</name>
</gene>
<protein>
    <recommendedName>
        <fullName evidence="7">Striatin N-terminal domain-containing protein</fullName>
    </recommendedName>
</protein>
<dbReference type="Pfam" id="PF08232">
    <property type="entry name" value="Striatin"/>
    <property type="match status" value="1"/>
</dbReference>
<comment type="caution">
    <text evidence="8">The sequence shown here is derived from an EMBL/GenBank/DDBJ whole genome shotgun (WGS) entry which is preliminary data.</text>
</comment>
<dbReference type="InterPro" id="IPR019775">
    <property type="entry name" value="WD40_repeat_CS"/>
</dbReference>
<dbReference type="InterPro" id="IPR051488">
    <property type="entry name" value="WD_repeat_striatin"/>
</dbReference>
<dbReference type="PROSITE" id="PS50082">
    <property type="entry name" value="WD_REPEATS_2"/>
    <property type="match status" value="2"/>
</dbReference>
<dbReference type="InterPro" id="IPR001680">
    <property type="entry name" value="WD40_rpt"/>
</dbReference>
<evidence type="ECO:0000313" key="8">
    <source>
        <dbReference type="EMBL" id="KAJ0400314.1"/>
    </source>
</evidence>
<feature type="repeat" description="WD" evidence="4">
    <location>
        <begin position="272"/>
        <end position="300"/>
    </location>
</feature>
<sequence>MDSVDSALRFLQRSFASVANEEAQWREEKQKLEAQVRELENQRSLQEEAYKDALLRVKMLEFALRQERGRYLVSPAPVIMSVSRTVERVASAQQMESPMGSPKPQAQIYRIDSSVPVKNPTTPKGMEITRPRMGSRGNAPTSHETTIQRTAIAFHPTEPIVVSGSEDCTARVWNLASMQGGPPSQSALAQFDFHGEQLIQMVRPSEGESLARELQVNSVISHPTMPIAISAHQDRKIRMFDMRSGHDGSLRIWSVAERQCVFEQQAHRPKWSEAIHSVAYHPSRNFVATSGADGLIKVFQ</sequence>
<feature type="domain" description="Striatin N-terminal" evidence="7">
    <location>
        <begin position="7"/>
        <end position="75"/>
    </location>
</feature>
<dbReference type="EMBL" id="JAKCXM010000157">
    <property type="protein sequence ID" value="KAJ0400314.1"/>
    <property type="molecule type" value="Genomic_DNA"/>
</dbReference>
<proteinExistence type="predicted"/>
<dbReference type="InterPro" id="IPR013258">
    <property type="entry name" value="Striatin_N"/>
</dbReference>
<keyword evidence="9" id="KW-1185">Reference proteome</keyword>
<name>A0AAD5LGH2_PYTIN</name>
<dbReference type="Pfam" id="PF00400">
    <property type="entry name" value="WD40"/>
    <property type="match status" value="2"/>
</dbReference>
<dbReference type="PANTHER" id="PTHR15653:SF0">
    <property type="entry name" value="CONNECTOR OF KINASE TO AP-1, ISOFORM E"/>
    <property type="match status" value="1"/>
</dbReference>
<keyword evidence="2" id="KW-0677">Repeat</keyword>